<protein>
    <recommendedName>
        <fullName evidence="8">Probable membrane transporter protein</fullName>
    </recommendedName>
</protein>
<evidence type="ECO:0000256" key="1">
    <source>
        <dbReference type="ARBA" id="ARBA00004651"/>
    </source>
</evidence>
<feature type="transmembrane region" description="Helical" evidence="8">
    <location>
        <begin position="206"/>
        <end position="225"/>
    </location>
</feature>
<reference evidence="9 10" key="1">
    <citation type="submission" date="2020-08" db="EMBL/GenBank/DDBJ databases">
        <title>Functional genomics of gut bacteria from endangered species of beetles.</title>
        <authorList>
            <person name="Carlos-Shanley C."/>
        </authorList>
    </citation>
    <scope>NUCLEOTIDE SEQUENCE [LARGE SCALE GENOMIC DNA]</scope>
    <source>
        <strain evidence="9 10">S00198</strain>
    </source>
</reference>
<feature type="transmembrane region" description="Helical" evidence="8">
    <location>
        <begin position="114"/>
        <end position="134"/>
    </location>
</feature>
<keyword evidence="7 8" id="KW-0472">Membrane</keyword>
<evidence type="ECO:0000256" key="4">
    <source>
        <dbReference type="ARBA" id="ARBA00022475"/>
    </source>
</evidence>
<evidence type="ECO:0000256" key="6">
    <source>
        <dbReference type="ARBA" id="ARBA00022989"/>
    </source>
</evidence>
<comment type="subcellular location">
    <subcellularLocation>
        <location evidence="1 8">Cell membrane</location>
        <topology evidence="1 8">Multi-pass membrane protein</topology>
    </subcellularLocation>
</comment>
<dbReference type="Pfam" id="PF01925">
    <property type="entry name" value="TauE"/>
    <property type="match status" value="1"/>
</dbReference>
<feature type="transmembrane region" description="Helical" evidence="8">
    <location>
        <begin position="86"/>
        <end position="107"/>
    </location>
</feature>
<keyword evidence="10" id="KW-1185">Reference proteome</keyword>
<feature type="transmembrane region" description="Helical" evidence="8">
    <location>
        <begin position="237"/>
        <end position="255"/>
    </location>
</feature>
<sequence>MSCIARFWRVAGMTGGWLLGAAAVFLLAGGIKGIVGLGLPTVSMALLALMMVPAEAAALLIVPSLITNVWQLRPWSTLGPLLRRLSGMQAGACLGTWLGAWVIGAPAGAWSRALLGIALIAYGCWGLVGARLPAVTPAVERWLSPVVGFLTGWVTAATGVFVVPAVPYLQALGLHKDALVQAMGICFTVSTLALAGGLALNASYPASTLVLSAWMLLPALLGMALGTRIRQRLPAVWFRRCLMVGLLALGVYMVADALAWHGFASHSGESEGALRLGGRGAALSSMAEQPARGM</sequence>
<name>A0A7X0PK07_9BURK</name>
<evidence type="ECO:0000256" key="8">
    <source>
        <dbReference type="RuleBase" id="RU363041"/>
    </source>
</evidence>
<dbReference type="PANTHER" id="PTHR30269">
    <property type="entry name" value="TRANSMEMBRANE PROTEIN YFCA"/>
    <property type="match status" value="1"/>
</dbReference>
<evidence type="ECO:0000256" key="5">
    <source>
        <dbReference type="ARBA" id="ARBA00022692"/>
    </source>
</evidence>
<dbReference type="GO" id="GO:0005886">
    <property type="term" value="C:plasma membrane"/>
    <property type="evidence" value="ECO:0007669"/>
    <property type="project" value="UniProtKB-SubCell"/>
</dbReference>
<dbReference type="PANTHER" id="PTHR30269:SF32">
    <property type="entry name" value="MEMBRANE TRANSPORTER PROTEIN-RELATED"/>
    <property type="match status" value="1"/>
</dbReference>
<dbReference type="AlphaFoldDB" id="A0A7X0PK07"/>
<feature type="transmembrane region" description="Helical" evidence="8">
    <location>
        <begin position="146"/>
        <end position="166"/>
    </location>
</feature>
<comment type="caution">
    <text evidence="9">The sequence shown here is derived from an EMBL/GenBank/DDBJ whole genome shotgun (WGS) entry which is preliminary data.</text>
</comment>
<keyword evidence="5 8" id="KW-0812">Transmembrane</keyword>
<keyword evidence="6 8" id="KW-1133">Transmembrane helix</keyword>
<evidence type="ECO:0000313" key="10">
    <source>
        <dbReference type="Proteomes" id="UP000575083"/>
    </source>
</evidence>
<feature type="transmembrane region" description="Helical" evidence="8">
    <location>
        <begin position="17"/>
        <end position="39"/>
    </location>
</feature>
<keyword evidence="4 8" id="KW-1003">Cell membrane</keyword>
<comment type="similarity">
    <text evidence="2 8">Belongs to the 4-toluene sulfonate uptake permease (TSUP) (TC 2.A.102) family.</text>
</comment>
<feature type="transmembrane region" description="Helical" evidence="8">
    <location>
        <begin position="46"/>
        <end position="66"/>
    </location>
</feature>
<evidence type="ECO:0000256" key="3">
    <source>
        <dbReference type="ARBA" id="ARBA00022448"/>
    </source>
</evidence>
<dbReference type="InterPro" id="IPR052017">
    <property type="entry name" value="TSUP"/>
</dbReference>
<dbReference type="InterPro" id="IPR002781">
    <property type="entry name" value="TM_pro_TauE-like"/>
</dbReference>
<dbReference type="EMBL" id="JACHLK010000015">
    <property type="protein sequence ID" value="MBB6562957.1"/>
    <property type="molecule type" value="Genomic_DNA"/>
</dbReference>
<evidence type="ECO:0000256" key="2">
    <source>
        <dbReference type="ARBA" id="ARBA00009142"/>
    </source>
</evidence>
<evidence type="ECO:0000256" key="7">
    <source>
        <dbReference type="ARBA" id="ARBA00023136"/>
    </source>
</evidence>
<evidence type="ECO:0000313" key="9">
    <source>
        <dbReference type="EMBL" id="MBB6562957.1"/>
    </source>
</evidence>
<accession>A0A7X0PK07</accession>
<gene>
    <name evidence="9" type="ORF">HNP48_005674</name>
</gene>
<keyword evidence="3" id="KW-0813">Transport</keyword>
<proteinExistence type="inferred from homology"/>
<organism evidence="9 10">
    <name type="scientific">Acidovorax soli</name>
    <dbReference type="NCBI Taxonomy" id="592050"/>
    <lineage>
        <taxon>Bacteria</taxon>
        <taxon>Pseudomonadati</taxon>
        <taxon>Pseudomonadota</taxon>
        <taxon>Betaproteobacteria</taxon>
        <taxon>Burkholderiales</taxon>
        <taxon>Comamonadaceae</taxon>
        <taxon>Acidovorax</taxon>
    </lineage>
</organism>
<dbReference type="Proteomes" id="UP000575083">
    <property type="component" value="Unassembled WGS sequence"/>
</dbReference>
<feature type="transmembrane region" description="Helical" evidence="8">
    <location>
        <begin position="178"/>
        <end position="200"/>
    </location>
</feature>